<dbReference type="AlphaFoldDB" id="A0A1I4UMB2"/>
<reference evidence="3" key="1">
    <citation type="submission" date="2016-10" db="EMBL/GenBank/DDBJ databases">
        <authorList>
            <person name="Varghese N."/>
            <person name="Submissions S."/>
        </authorList>
    </citation>
    <scope>NUCLEOTIDE SEQUENCE [LARGE SCALE GENOMIC DNA]</scope>
    <source>
        <strain evidence="3">Mob M</strain>
    </source>
</reference>
<sequence length="281" mass="32384">MVKKYIIRDVMVIILAILLSSGYASTATNTLEEYTDDIHFIASRGNLPDTVDQEWKIVIQDCWLNITSPSYDNFDESIKSIGNRNGVLTVYLKSAYKKEINDSQIDEIYQKIESYCEENSDISNVPVVFMWAEDEEDLTFEYNPNAFESIKKDSDYIASRGTVPVFEDEKEWMKWSDAVFEARHINELDQYYASQGGPLLSYGFKKYSGYIEVGVNKNTPEKITDSSIDEVYQIIAEHYEKEGISDIPVVFMLYYPPTEESTGFTSVMLILCILILIRIRR</sequence>
<keyword evidence="1" id="KW-0472">Membrane</keyword>
<dbReference type="RefSeq" id="WP_091937979.1">
    <property type="nucleotide sequence ID" value="NZ_FOUJ01000007.1"/>
</dbReference>
<proteinExistence type="predicted"/>
<keyword evidence="1" id="KW-0812">Transmembrane</keyword>
<gene>
    <name evidence="2" type="ORF">SAMN04488696_2789</name>
</gene>
<keyword evidence="1" id="KW-1133">Transmembrane helix</keyword>
<organism evidence="2 3">
    <name type="scientific">Methanolobus profundi</name>
    <dbReference type="NCBI Taxonomy" id="487685"/>
    <lineage>
        <taxon>Archaea</taxon>
        <taxon>Methanobacteriati</taxon>
        <taxon>Methanobacteriota</taxon>
        <taxon>Stenosarchaea group</taxon>
        <taxon>Methanomicrobia</taxon>
        <taxon>Methanosarcinales</taxon>
        <taxon>Methanosarcinaceae</taxon>
        <taxon>Methanolobus</taxon>
    </lineage>
</organism>
<feature type="transmembrane region" description="Helical" evidence="1">
    <location>
        <begin position="261"/>
        <end position="279"/>
    </location>
</feature>
<dbReference type="EMBL" id="FOUJ01000007">
    <property type="protein sequence ID" value="SFM90122.1"/>
    <property type="molecule type" value="Genomic_DNA"/>
</dbReference>
<dbReference type="Proteomes" id="UP000198535">
    <property type="component" value="Unassembled WGS sequence"/>
</dbReference>
<protein>
    <submittedName>
        <fullName evidence="2">Uncharacterized protein</fullName>
    </submittedName>
</protein>
<evidence type="ECO:0000313" key="3">
    <source>
        <dbReference type="Proteomes" id="UP000198535"/>
    </source>
</evidence>
<dbReference type="OrthoDB" id="136081at2157"/>
<accession>A0A1I4UMB2</accession>
<keyword evidence="3" id="KW-1185">Reference proteome</keyword>
<name>A0A1I4UMB2_9EURY</name>
<evidence type="ECO:0000313" key="2">
    <source>
        <dbReference type="EMBL" id="SFM90122.1"/>
    </source>
</evidence>
<evidence type="ECO:0000256" key="1">
    <source>
        <dbReference type="SAM" id="Phobius"/>
    </source>
</evidence>